<keyword evidence="3" id="KW-0238">DNA-binding</keyword>
<evidence type="ECO:0000256" key="4">
    <source>
        <dbReference type="ARBA" id="ARBA00023163"/>
    </source>
</evidence>
<dbReference type="Gene3D" id="3.40.190.290">
    <property type="match status" value="1"/>
</dbReference>
<protein>
    <submittedName>
        <fullName evidence="6">LysR family transcriptional regulator</fullName>
    </submittedName>
</protein>
<dbReference type="Pfam" id="PF00126">
    <property type="entry name" value="HTH_1"/>
    <property type="match status" value="1"/>
</dbReference>
<feature type="domain" description="HTH lysR-type" evidence="5">
    <location>
        <begin position="3"/>
        <end position="60"/>
    </location>
</feature>
<gene>
    <name evidence="6" type="ORF">I7X39_07815</name>
</gene>
<name>A0A931J306_9BURK</name>
<evidence type="ECO:0000313" key="7">
    <source>
        <dbReference type="Proteomes" id="UP000613266"/>
    </source>
</evidence>
<evidence type="ECO:0000256" key="2">
    <source>
        <dbReference type="ARBA" id="ARBA00023015"/>
    </source>
</evidence>
<evidence type="ECO:0000256" key="3">
    <source>
        <dbReference type="ARBA" id="ARBA00023125"/>
    </source>
</evidence>
<proteinExistence type="inferred from homology"/>
<sequence>MALDGKDLNLVLALVRGRSLPEAAQRLGMDPSSVYRGLKRIEKNLGRTLFERSAQGMAPGELALQLAERAAAIEAELQAAAELLQAEGAALTGTLRIATNELLLHGLLLPLLPAFQALHPRLEIELLSGAGLVRLDRREADVALRGTDRPPEHLVGARLGRLHVALWAHPDYLARLPTGTPIEAMQWATPDADPELADYPSKRWRQARWPGLRPQLRCDSLLATLGAVAQGAAVAVAPYLLAPPQWVNLSGRVDEAGSDCWLLTHPDLRARRRVQALFAFLREKAPARLAAGA</sequence>
<dbReference type="RefSeq" id="WP_198110418.1">
    <property type="nucleotide sequence ID" value="NZ_JAEDAK010000004.1"/>
</dbReference>
<dbReference type="PROSITE" id="PS50931">
    <property type="entry name" value="HTH_LYSR"/>
    <property type="match status" value="1"/>
</dbReference>
<comment type="caution">
    <text evidence="6">The sequence shown here is derived from an EMBL/GenBank/DDBJ whole genome shotgun (WGS) entry which is preliminary data.</text>
</comment>
<dbReference type="GO" id="GO:0003677">
    <property type="term" value="F:DNA binding"/>
    <property type="evidence" value="ECO:0007669"/>
    <property type="project" value="UniProtKB-KW"/>
</dbReference>
<keyword evidence="2" id="KW-0805">Transcription regulation</keyword>
<dbReference type="SUPFAM" id="SSF46785">
    <property type="entry name" value="Winged helix' DNA-binding domain"/>
    <property type="match status" value="1"/>
</dbReference>
<evidence type="ECO:0000256" key="1">
    <source>
        <dbReference type="ARBA" id="ARBA00009437"/>
    </source>
</evidence>
<dbReference type="InterPro" id="IPR036390">
    <property type="entry name" value="WH_DNA-bd_sf"/>
</dbReference>
<keyword evidence="7" id="KW-1185">Reference proteome</keyword>
<dbReference type="EMBL" id="JAEDAK010000004">
    <property type="protein sequence ID" value="MBH9576808.1"/>
    <property type="molecule type" value="Genomic_DNA"/>
</dbReference>
<dbReference type="AlphaFoldDB" id="A0A931J306"/>
<dbReference type="InterPro" id="IPR050176">
    <property type="entry name" value="LTTR"/>
</dbReference>
<dbReference type="PANTHER" id="PTHR30579">
    <property type="entry name" value="TRANSCRIPTIONAL REGULATOR"/>
    <property type="match status" value="1"/>
</dbReference>
<dbReference type="InterPro" id="IPR036388">
    <property type="entry name" value="WH-like_DNA-bd_sf"/>
</dbReference>
<keyword evidence="4" id="KW-0804">Transcription</keyword>
<evidence type="ECO:0000313" key="6">
    <source>
        <dbReference type="EMBL" id="MBH9576808.1"/>
    </source>
</evidence>
<dbReference type="PANTHER" id="PTHR30579:SF3">
    <property type="entry name" value="TRANSCRIPTIONAL REGULATORY PROTEIN"/>
    <property type="match status" value="1"/>
</dbReference>
<dbReference type="InterPro" id="IPR005119">
    <property type="entry name" value="LysR_subst-bd"/>
</dbReference>
<dbReference type="Proteomes" id="UP000613266">
    <property type="component" value="Unassembled WGS sequence"/>
</dbReference>
<evidence type="ECO:0000259" key="5">
    <source>
        <dbReference type="PROSITE" id="PS50931"/>
    </source>
</evidence>
<dbReference type="SUPFAM" id="SSF53850">
    <property type="entry name" value="Periplasmic binding protein-like II"/>
    <property type="match status" value="1"/>
</dbReference>
<dbReference type="GO" id="GO:0003700">
    <property type="term" value="F:DNA-binding transcription factor activity"/>
    <property type="evidence" value="ECO:0007669"/>
    <property type="project" value="InterPro"/>
</dbReference>
<organism evidence="6 7">
    <name type="scientific">Inhella proteolytica</name>
    <dbReference type="NCBI Taxonomy" id="2795029"/>
    <lineage>
        <taxon>Bacteria</taxon>
        <taxon>Pseudomonadati</taxon>
        <taxon>Pseudomonadota</taxon>
        <taxon>Betaproteobacteria</taxon>
        <taxon>Burkholderiales</taxon>
        <taxon>Sphaerotilaceae</taxon>
        <taxon>Inhella</taxon>
    </lineage>
</organism>
<dbReference type="Gene3D" id="1.10.10.10">
    <property type="entry name" value="Winged helix-like DNA-binding domain superfamily/Winged helix DNA-binding domain"/>
    <property type="match status" value="1"/>
</dbReference>
<accession>A0A931J306</accession>
<dbReference type="Pfam" id="PF03466">
    <property type="entry name" value="LysR_substrate"/>
    <property type="match status" value="1"/>
</dbReference>
<reference evidence="6" key="1">
    <citation type="submission" date="2020-12" db="EMBL/GenBank/DDBJ databases">
        <title>The genome sequence of Inhella sp. 1Y17.</title>
        <authorList>
            <person name="Liu Y."/>
        </authorList>
    </citation>
    <scope>NUCLEOTIDE SEQUENCE</scope>
    <source>
        <strain evidence="6">1Y17</strain>
    </source>
</reference>
<dbReference type="InterPro" id="IPR000847">
    <property type="entry name" value="LysR_HTH_N"/>
</dbReference>
<comment type="similarity">
    <text evidence="1">Belongs to the LysR transcriptional regulatory family.</text>
</comment>